<keyword evidence="2" id="KW-0169">Cobalamin biosynthesis</keyword>
<dbReference type="Proteomes" id="UP001304970">
    <property type="component" value="Chromosome"/>
</dbReference>
<accession>A0AA96ZXE9</accession>
<dbReference type="Gene3D" id="3.40.1010.10">
    <property type="entry name" value="Cobalt-precorrin-4 Transmethylase, Domain 1"/>
    <property type="match status" value="1"/>
</dbReference>
<evidence type="ECO:0000256" key="3">
    <source>
        <dbReference type="PIRNR" id="PIRNR036427"/>
    </source>
</evidence>
<reference evidence="5 6" key="1">
    <citation type="submission" date="2023-07" db="EMBL/GenBank/DDBJ databases">
        <title>Closed genome sequence of Methanosarcinaceae archaeon Am2.</title>
        <authorList>
            <person name="Poehlein A."/>
            <person name="Protasov E."/>
            <person name="Platt K."/>
            <person name="Reeh H."/>
            <person name="Daniel R."/>
            <person name="Brune A."/>
        </authorList>
    </citation>
    <scope>NUCLEOTIDE SEQUENCE [LARGE SCALE GENOMIC DNA]</scope>
    <source>
        <strain evidence="5 6">Am2</strain>
    </source>
</reference>
<evidence type="ECO:0000313" key="6">
    <source>
        <dbReference type="Proteomes" id="UP001304970"/>
    </source>
</evidence>
<dbReference type="SUPFAM" id="SSF53790">
    <property type="entry name" value="Tetrapyrrole methylase"/>
    <property type="match status" value="1"/>
</dbReference>
<dbReference type="EMBL" id="CP131061">
    <property type="protein sequence ID" value="WNY26977.1"/>
    <property type="molecule type" value="Genomic_DNA"/>
</dbReference>
<dbReference type="PANTHER" id="PTHR43467:SF2">
    <property type="entry name" value="COBALT-PRECORRIN-2 C(20)-METHYLTRANSFERASE"/>
    <property type="match status" value="1"/>
</dbReference>
<dbReference type="GeneID" id="89228178"/>
<dbReference type="PIRSF" id="PIRSF036427">
    <property type="entry name" value="Precrrn-2_mtase"/>
    <property type="match status" value="1"/>
</dbReference>
<dbReference type="PANTHER" id="PTHR43467">
    <property type="entry name" value="COBALT-PRECORRIN-2 C(20)-METHYLTRANSFERASE"/>
    <property type="match status" value="1"/>
</dbReference>
<dbReference type="InterPro" id="IPR012382">
    <property type="entry name" value="CobI/CbiL"/>
</dbReference>
<dbReference type="Pfam" id="PF00590">
    <property type="entry name" value="TP_methylase"/>
    <property type="match status" value="1"/>
</dbReference>
<comment type="similarity">
    <text evidence="3">Belongs to the precorrin methyltransferase family.</text>
</comment>
<proteinExistence type="inferred from homology"/>
<dbReference type="GO" id="GO:0009236">
    <property type="term" value="P:cobalamin biosynthetic process"/>
    <property type="evidence" value="ECO:0007669"/>
    <property type="project" value="UniProtKB-UniRule"/>
</dbReference>
<sequence length="212" mass="23889">MLYGVGLGPGDPELLTVKAVNILKESVKVFVPGEMAADLVRPYVTEEPEILEFPMIYDKEKLNEIWTKNAQQVAEYAKKGTVAFCLIGDPNFFSTFTHLKKVMAEVAPDVKTATVPGISSITSCVSQMGVAVESSFEVHDGSDIGYMIHLKARKPREIMNKFKKQGYEDFIFAERLFSDREIIIKEQDKIPEEGNYFSIMYAKKMNQNNGEE</sequence>
<dbReference type="PROSITE" id="PS00839">
    <property type="entry name" value="SUMT_1"/>
    <property type="match status" value="1"/>
</dbReference>
<evidence type="ECO:0000256" key="2">
    <source>
        <dbReference type="ARBA" id="ARBA00022573"/>
    </source>
</evidence>
<evidence type="ECO:0000256" key="1">
    <source>
        <dbReference type="ARBA" id="ARBA00004953"/>
    </source>
</evidence>
<organism evidence="5 6">
    <name type="scientific">Methanolapillus ohkumae</name>
    <dbReference type="NCBI Taxonomy" id="3028298"/>
    <lineage>
        <taxon>Archaea</taxon>
        <taxon>Methanobacteriati</taxon>
        <taxon>Methanobacteriota</taxon>
        <taxon>Stenosarchaea group</taxon>
        <taxon>Methanomicrobia</taxon>
        <taxon>Methanosarcinales</taxon>
        <taxon>Methanosarcinaceae</taxon>
        <taxon>Methanolapillus</taxon>
    </lineage>
</organism>
<dbReference type="InterPro" id="IPR035996">
    <property type="entry name" value="4pyrrol_Methylase_sf"/>
</dbReference>
<dbReference type="AlphaFoldDB" id="A0AA96ZXE9"/>
<dbReference type="InterPro" id="IPR003043">
    <property type="entry name" value="Uropor_MeTrfase_CS"/>
</dbReference>
<dbReference type="NCBIfam" id="NF004060">
    <property type="entry name" value="PRK05576.1-3"/>
    <property type="match status" value="1"/>
</dbReference>
<dbReference type="InterPro" id="IPR014777">
    <property type="entry name" value="4pyrrole_Mease_sub1"/>
</dbReference>
<comment type="pathway">
    <text evidence="1">Cofactor biosynthesis; adenosylcobalamin biosynthesis.</text>
</comment>
<feature type="domain" description="Tetrapyrrole methylase" evidence="4">
    <location>
        <begin position="1"/>
        <end position="142"/>
    </location>
</feature>
<keyword evidence="6" id="KW-1185">Reference proteome</keyword>
<dbReference type="GO" id="GO:0030788">
    <property type="term" value="F:precorrin-2 C20-methyltransferase activity"/>
    <property type="evidence" value="ECO:0007669"/>
    <property type="project" value="InterPro"/>
</dbReference>
<protein>
    <recommendedName>
        <fullName evidence="4">Tetrapyrrole methylase domain-containing protein</fullName>
    </recommendedName>
</protein>
<dbReference type="CDD" id="cd11645">
    <property type="entry name" value="Precorrin_2_C20_MT"/>
    <property type="match status" value="1"/>
</dbReference>
<evidence type="ECO:0000313" key="5">
    <source>
        <dbReference type="EMBL" id="WNY26977.1"/>
    </source>
</evidence>
<dbReference type="RefSeq" id="WP_338098445.1">
    <property type="nucleotide sequence ID" value="NZ_CP131061.1"/>
</dbReference>
<evidence type="ECO:0000259" key="4">
    <source>
        <dbReference type="Pfam" id="PF00590"/>
    </source>
</evidence>
<gene>
    <name evidence="5" type="ORF">MsAm2_07600</name>
</gene>
<name>A0AA96ZXE9_9EURY</name>
<dbReference type="InterPro" id="IPR000878">
    <property type="entry name" value="4pyrrol_Mease"/>
</dbReference>